<gene>
    <name evidence="6" type="ORF">RD1301_v1_990001</name>
</gene>
<dbReference type="InterPro" id="IPR036388">
    <property type="entry name" value="WH-like_DNA-bd_sf"/>
</dbReference>
<accession>A0A0S4X9B9</accession>
<dbReference type="Gene3D" id="1.20.120.530">
    <property type="entry name" value="GntR ligand-binding domain-like"/>
    <property type="match status" value="1"/>
</dbReference>
<evidence type="ECO:0000256" key="1">
    <source>
        <dbReference type="ARBA" id="ARBA00023015"/>
    </source>
</evidence>
<dbReference type="Pfam" id="PF07729">
    <property type="entry name" value="FCD"/>
    <property type="match status" value="1"/>
</dbReference>
<keyword evidence="2" id="KW-0238">DNA-binding</keyword>
<dbReference type="AlphaFoldDB" id="A0A0S4X9B9"/>
<evidence type="ECO:0000259" key="5">
    <source>
        <dbReference type="PROSITE" id="PS50949"/>
    </source>
</evidence>
<dbReference type="PANTHER" id="PTHR43537">
    <property type="entry name" value="TRANSCRIPTIONAL REGULATOR, GNTR FAMILY"/>
    <property type="match status" value="1"/>
</dbReference>
<protein>
    <submittedName>
        <fullName evidence="6">Transcriptional regulator, GntR family</fullName>
    </submittedName>
</protein>
<dbReference type="CDD" id="cd07377">
    <property type="entry name" value="WHTH_GntR"/>
    <property type="match status" value="1"/>
</dbReference>
<evidence type="ECO:0000256" key="2">
    <source>
        <dbReference type="ARBA" id="ARBA00023125"/>
    </source>
</evidence>
<dbReference type="SUPFAM" id="SSF48008">
    <property type="entry name" value="GntR ligand-binding domain-like"/>
    <property type="match status" value="1"/>
</dbReference>
<reference evidence="6" key="1">
    <citation type="submission" date="2015-10" db="EMBL/GenBank/DDBJ databases">
        <authorList>
            <person name="Gilbert D.G."/>
        </authorList>
    </citation>
    <scope>NUCLEOTIDE SEQUENCE</scope>
    <source>
        <strain evidence="6">Phyl III-seqv23</strain>
    </source>
</reference>
<dbReference type="EMBL" id="LN899822">
    <property type="protein sequence ID" value="CUV60495.1"/>
    <property type="molecule type" value="Genomic_DNA"/>
</dbReference>
<dbReference type="PANTHER" id="PTHR43537:SF5">
    <property type="entry name" value="UXU OPERON TRANSCRIPTIONAL REGULATOR"/>
    <property type="match status" value="1"/>
</dbReference>
<dbReference type="Pfam" id="PF00392">
    <property type="entry name" value="GntR"/>
    <property type="match status" value="1"/>
</dbReference>
<dbReference type="PRINTS" id="PR00035">
    <property type="entry name" value="HTHGNTR"/>
</dbReference>
<dbReference type="InterPro" id="IPR011711">
    <property type="entry name" value="GntR_C"/>
</dbReference>
<evidence type="ECO:0000256" key="4">
    <source>
        <dbReference type="SAM" id="MobiDB-lite"/>
    </source>
</evidence>
<proteinExistence type="predicted"/>
<keyword evidence="1" id="KW-0805">Transcription regulation</keyword>
<feature type="region of interest" description="Disordered" evidence="4">
    <location>
        <begin position="276"/>
        <end position="301"/>
    </location>
</feature>
<feature type="domain" description="HTH gntR-type" evidence="5">
    <location>
        <begin position="49"/>
        <end position="117"/>
    </location>
</feature>
<dbReference type="InterPro" id="IPR008920">
    <property type="entry name" value="TF_FadR/GntR_C"/>
</dbReference>
<evidence type="ECO:0000256" key="3">
    <source>
        <dbReference type="ARBA" id="ARBA00023163"/>
    </source>
</evidence>
<dbReference type="SUPFAM" id="SSF46785">
    <property type="entry name" value="Winged helix' DNA-binding domain"/>
    <property type="match status" value="1"/>
</dbReference>
<dbReference type="SMART" id="SM00895">
    <property type="entry name" value="FCD"/>
    <property type="match status" value="1"/>
</dbReference>
<dbReference type="PROSITE" id="PS50949">
    <property type="entry name" value="HTH_GNTR"/>
    <property type="match status" value="1"/>
</dbReference>
<dbReference type="GO" id="GO:0003700">
    <property type="term" value="F:DNA-binding transcription factor activity"/>
    <property type="evidence" value="ECO:0007669"/>
    <property type="project" value="InterPro"/>
</dbReference>
<dbReference type="InterPro" id="IPR000524">
    <property type="entry name" value="Tscrpt_reg_HTH_GntR"/>
</dbReference>
<dbReference type="Gene3D" id="1.10.10.10">
    <property type="entry name" value="Winged helix-like DNA-binding domain superfamily/Winged helix DNA-binding domain"/>
    <property type="match status" value="1"/>
</dbReference>
<sequence>MLHARAWRKRPAPRHSARTLFLLLGTKLAYAVGDRSDHDRVFPSFRPMLSIPSSVAQALQQRIMSGDYASGTRLPPQRELAASLGVSRASLREALTVLETLGLVDILPSKGVVVRGPHADAERMHRPFATPALGTLSPRQLIELRLVLEPGWTALAATRMHAAGLRQLQWLQKQLAHALERNDLLSAAEADLQFHLLLAELSGNPGLVAMAGQLEHAIGHSLRLPFAKNGADDQPAREHDAIVQAIGAGDATASAEAMRAHLMSAARRSGIDLATPVPAPDRTHNNPVSFRFDPTSEGVLE</sequence>
<dbReference type="InterPro" id="IPR036390">
    <property type="entry name" value="WH_DNA-bd_sf"/>
</dbReference>
<dbReference type="SMART" id="SM00345">
    <property type="entry name" value="HTH_GNTR"/>
    <property type="match status" value="1"/>
</dbReference>
<keyword evidence="3" id="KW-0804">Transcription</keyword>
<name>A0A0S4X9B9_RALSL</name>
<evidence type="ECO:0000313" key="6">
    <source>
        <dbReference type="EMBL" id="CUV60495.1"/>
    </source>
</evidence>
<organism evidence="6">
    <name type="scientific">Ralstonia solanacearum</name>
    <name type="common">Pseudomonas solanacearum</name>
    <dbReference type="NCBI Taxonomy" id="305"/>
    <lineage>
        <taxon>Bacteria</taxon>
        <taxon>Pseudomonadati</taxon>
        <taxon>Pseudomonadota</taxon>
        <taxon>Betaproteobacteria</taxon>
        <taxon>Burkholderiales</taxon>
        <taxon>Burkholderiaceae</taxon>
        <taxon>Ralstonia</taxon>
        <taxon>Ralstonia solanacearum species complex</taxon>
    </lineage>
</organism>
<dbReference type="GO" id="GO:0003677">
    <property type="term" value="F:DNA binding"/>
    <property type="evidence" value="ECO:0007669"/>
    <property type="project" value="UniProtKB-KW"/>
</dbReference>